<reference evidence="3 4" key="1">
    <citation type="journal article" date="2015" name="Mol. Plant Microbe Interact.">
        <title>Comparative Genomic Analysis of Pseudomonas chlororaphis PCL1606 Reveals New Insight into Antifungal Compounds Involved in Biocontrol.</title>
        <authorList>
            <person name="Calderon C.E."/>
            <person name="Ramos C."/>
            <person name="de Vicente A."/>
            <person name="Cazorla F.M."/>
        </authorList>
    </citation>
    <scope>NUCLEOTIDE SEQUENCE [LARGE SCALE GENOMIC DNA]</scope>
    <source>
        <strain evidence="3 4">PCL1606</strain>
    </source>
</reference>
<dbReference type="CDD" id="cd01846">
    <property type="entry name" value="fatty_acyltransferase_like"/>
    <property type="match status" value="1"/>
</dbReference>
<evidence type="ECO:0000313" key="3">
    <source>
        <dbReference type="EMBL" id="AKA26136.1"/>
    </source>
</evidence>
<protein>
    <submittedName>
        <fullName evidence="3">GDSL family lipase</fullName>
    </submittedName>
</protein>
<dbReference type="Proteomes" id="UP000032748">
    <property type="component" value="Chromosome"/>
</dbReference>
<dbReference type="AlphaFoldDB" id="A0A0D5Y4D6"/>
<dbReference type="GO" id="GO:0016788">
    <property type="term" value="F:hydrolase activity, acting on ester bonds"/>
    <property type="evidence" value="ECO:0007669"/>
    <property type="project" value="InterPro"/>
</dbReference>
<evidence type="ECO:0000313" key="4">
    <source>
        <dbReference type="Proteomes" id="UP000032748"/>
    </source>
</evidence>
<accession>A0A0D5Y4D6</accession>
<feature type="signal peptide" evidence="2">
    <location>
        <begin position="1"/>
        <end position="21"/>
    </location>
</feature>
<name>A0A0D5Y4D6_9PSED</name>
<dbReference type="PANTHER" id="PTHR45648:SF22">
    <property type="entry name" value="GDSL LIPASE_ACYLHYDROLASE FAMILY PROTEIN (AFU_ORTHOLOGUE AFUA_4G14700)"/>
    <property type="match status" value="1"/>
</dbReference>
<dbReference type="PANTHER" id="PTHR45648">
    <property type="entry name" value="GDSL LIPASE/ACYLHYDROLASE FAMILY PROTEIN (AFU_ORTHOLOGUE AFUA_4G14700)"/>
    <property type="match status" value="1"/>
</dbReference>
<feature type="chain" id="PRO_5002299806" evidence="2">
    <location>
        <begin position="22"/>
        <end position="304"/>
    </location>
</feature>
<dbReference type="SUPFAM" id="SSF52266">
    <property type="entry name" value="SGNH hydrolase"/>
    <property type="match status" value="1"/>
</dbReference>
<keyword evidence="1" id="KW-0378">Hydrolase</keyword>
<dbReference type="InterPro" id="IPR036514">
    <property type="entry name" value="SGNH_hydro_sf"/>
</dbReference>
<dbReference type="Gene3D" id="3.40.50.1110">
    <property type="entry name" value="SGNH hydrolase"/>
    <property type="match status" value="1"/>
</dbReference>
<dbReference type="PATRIC" id="fig|587753.10.peg.4685"/>
<keyword evidence="2" id="KW-0732">Signal</keyword>
<dbReference type="EMBL" id="CP011110">
    <property type="protein sequence ID" value="AKA26136.1"/>
    <property type="molecule type" value="Genomic_DNA"/>
</dbReference>
<organism evidence="3 4">
    <name type="scientific">Pseudomonas chlororaphis</name>
    <dbReference type="NCBI Taxonomy" id="587753"/>
    <lineage>
        <taxon>Bacteria</taxon>
        <taxon>Pseudomonadati</taxon>
        <taxon>Pseudomonadota</taxon>
        <taxon>Gammaproteobacteria</taxon>
        <taxon>Pseudomonadales</taxon>
        <taxon>Pseudomonadaceae</taxon>
        <taxon>Pseudomonas</taxon>
    </lineage>
</organism>
<evidence type="ECO:0000256" key="1">
    <source>
        <dbReference type="ARBA" id="ARBA00022801"/>
    </source>
</evidence>
<sequence>MRQILLAPLLALSLAAGSCLAGPAFDHLYAFGDSYSDNGASDRLTRDMLARQFKDAQPLPGELYWQGRWSNGPTAVEVLAQNLRLPLTDHAVGGAKSGRNNYYAWMTAYRDTGVSGQIDDYLANAKGRADPRALYFIFISANDFFEHADFGHQEPIDELAASSIEHIQDAVSRLAGAGARHFLVVGSTDLSHAPAVVAGGQREQALRYQQRLQRQLPTLLATLSQQLAVRLTYFDHIAFSDRLRGQAAEHGLTQLDQPCQPTYPEVKPACAQPDGYFYWDEWHPTRKVHALAGAAMAKALDQDR</sequence>
<dbReference type="InterPro" id="IPR051058">
    <property type="entry name" value="GDSL_Est/Lipase"/>
</dbReference>
<dbReference type="KEGG" id="pcz:PCL1606_46890"/>
<dbReference type="OrthoDB" id="5292073at2"/>
<dbReference type="RefSeq" id="WP_045885153.1">
    <property type="nucleotide sequence ID" value="NZ_CP011110.1"/>
</dbReference>
<dbReference type="InterPro" id="IPR001087">
    <property type="entry name" value="GDSL"/>
</dbReference>
<dbReference type="Pfam" id="PF00657">
    <property type="entry name" value="Lipase_GDSL"/>
    <property type="match status" value="1"/>
</dbReference>
<dbReference type="PROSITE" id="PS51257">
    <property type="entry name" value="PROKAR_LIPOPROTEIN"/>
    <property type="match status" value="1"/>
</dbReference>
<evidence type="ECO:0000256" key="2">
    <source>
        <dbReference type="SAM" id="SignalP"/>
    </source>
</evidence>
<gene>
    <name evidence="3" type="ORF">PCL1606_46890</name>
</gene>
<proteinExistence type="predicted"/>